<dbReference type="AlphaFoldDB" id="A0A7J3JPY0"/>
<keyword evidence="1" id="KW-0540">Nuclease</keyword>
<dbReference type="GO" id="GO:0030688">
    <property type="term" value="C:preribosome, small subunit precursor"/>
    <property type="evidence" value="ECO:0007669"/>
    <property type="project" value="TreeGrafter"/>
</dbReference>
<dbReference type="InterPro" id="IPR033411">
    <property type="entry name" value="Ribonuclease_PIN"/>
</dbReference>
<evidence type="ECO:0000256" key="1">
    <source>
        <dbReference type="ARBA" id="ARBA00022722"/>
    </source>
</evidence>
<evidence type="ECO:0000313" key="6">
    <source>
        <dbReference type="EMBL" id="HGQ18140.1"/>
    </source>
</evidence>
<dbReference type="Pfam" id="PF17146">
    <property type="entry name" value="PIN_6"/>
    <property type="match status" value="1"/>
</dbReference>
<reference evidence="6" key="1">
    <citation type="journal article" date="2020" name="mSystems">
        <title>Genome- and Community-Level Interaction Insights into Carbon Utilization and Element Cycling Functions of Hydrothermarchaeota in Hydrothermal Sediment.</title>
        <authorList>
            <person name="Zhou Z."/>
            <person name="Liu Y."/>
            <person name="Xu W."/>
            <person name="Pan J."/>
            <person name="Luo Z.H."/>
            <person name="Li M."/>
        </authorList>
    </citation>
    <scope>NUCLEOTIDE SEQUENCE [LARGE SCALE GENOMIC DNA]</scope>
    <source>
        <strain evidence="5">SpSt-618</strain>
        <strain evidence="6">SpSt-657</strain>
    </source>
</reference>
<sequence length="140" mass="15664">MQDSTKYMDSSKVLVLDTAAFLAAIPLQLYNTILYTVPAVIDEVKDYESRARLELASIVGRFHIEVPEERYLRKAMEIAKELKVLEKLSIADLQVLALSLKLVDGGVKPIVLTDDYVLQRILKSIGIEFRAVKTIGIGMP</sequence>
<dbReference type="Gene3D" id="3.40.50.1010">
    <property type="entry name" value="5'-nuclease"/>
    <property type="match status" value="1"/>
</dbReference>
<comment type="caution">
    <text evidence="6">The sequence shown here is derived from an EMBL/GenBank/DDBJ whole genome shotgun (WGS) entry which is preliminary data.</text>
</comment>
<dbReference type="GO" id="GO:0016787">
    <property type="term" value="F:hydrolase activity"/>
    <property type="evidence" value="ECO:0007669"/>
    <property type="project" value="UniProtKB-KW"/>
</dbReference>
<dbReference type="CDD" id="cd09876">
    <property type="entry name" value="PIN_Nob1-like"/>
    <property type="match status" value="1"/>
</dbReference>
<organism evidence="6">
    <name type="scientific">Ignisphaera aggregans</name>
    <dbReference type="NCBI Taxonomy" id="334771"/>
    <lineage>
        <taxon>Archaea</taxon>
        <taxon>Thermoproteota</taxon>
        <taxon>Thermoprotei</taxon>
        <taxon>Desulfurococcales</taxon>
        <taxon>Desulfurococcaceae</taxon>
        <taxon>Ignisphaera</taxon>
    </lineage>
</organism>
<name>A0A7J3JPY0_9CREN</name>
<keyword evidence="3" id="KW-0378">Hydrolase</keyword>
<dbReference type="EMBL" id="DTBZ01000078">
    <property type="protein sequence ID" value="HGQ18140.1"/>
    <property type="molecule type" value="Genomic_DNA"/>
</dbReference>
<feature type="domain" description="Ribonuclease PIN" evidence="4">
    <location>
        <begin position="14"/>
        <end position="102"/>
    </location>
</feature>
<evidence type="ECO:0000256" key="3">
    <source>
        <dbReference type="ARBA" id="ARBA00022801"/>
    </source>
</evidence>
<evidence type="ECO:0000256" key="2">
    <source>
        <dbReference type="ARBA" id="ARBA00022723"/>
    </source>
</evidence>
<dbReference type="PANTHER" id="PTHR12814:SF2">
    <property type="entry name" value="RNA-BINDING PROTEIN NOB1"/>
    <property type="match status" value="1"/>
</dbReference>
<dbReference type="EMBL" id="DTAI01000072">
    <property type="protein sequence ID" value="HGN36381.1"/>
    <property type="molecule type" value="Genomic_DNA"/>
</dbReference>
<proteinExistence type="predicted"/>
<keyword evidence="2" id="KW-0479">Metal-binding</keyword>
<evidence type="ECO:0000259" key="4">
    <source>
        <dbReference type="Pfam" id="PF17146"/>
    </source>
</evidence>
<dbReference type="GO" id="GO:0003677">
    <property type="term" value="F:DNA binding"/>
    <property type="evidence" value="ECO:0007669"/>
    <property type="project" value="UniProtKB-KW"/>
</dbReference>
<protein>
    <submittedName>
        <fullName evidence="6">DNA-binding protein</fullName>
    </submittedName>
</protein>
<dbReference type="GO" id="GO:0046872">
    <property type="term" value="F:metal ion binding"/>
    <property type="evidence" value="ECO:0007669"/>
    <property type="project" value="UniProtKB-KW"/>
</dbReference>
<accession>A0A7J3JPY0</accession>
<dbReference type="PANTHER" id="PTHR12814">
    <property type="entry name" value="RNA-BINDING PROTEIN NOB1"/>
    <property type="match status" value="1"/>
</dbReference>
<dbReference type="GO" id="GO:0004521">
    <property type="term" value="F:RNA endonuclease activity"/>
    <property type="evidence" value="ECO:0007669"/>
    <property type="project" value="TreeGrafter"/>
</dbReference>
<keyword evidence="6" id="KW-0238">DNA-binding</keyword>
<dbReference type="GO" id="GO:0030490">
    <property type="term" value="P:maturation of SSU-rRNA"/>
    <property type="evidence" value="ECO:0007669"/>
    <property type="project" value="TreeGrafter"/>
</dbReference>
<evidence type="ECO:0000313" key="5">
    <source>
        <dbReference type="EMBL" id="HGN36381.1"/>
    </source>
</evidence>
<gene>
    <name evidence="5" type="ORF">ENT87_02375</name>
    <name evidence="6" type="ORF">ENU30_04085</name>
</gene>
<dbReference type="InterPro" id="IPR039907">
    <property type="entry name" value="NOB1"/>
</dbReference>